<feature type="domain" description="Thioredoxin-like fold" evidence="1">
    <location>
        <begin position="9"/>
        <end position="72"/>
    </location>
</feature>
<dbReference type="Pfam" id="PF13192">
    <property type="entry name" value="Thioredoxin_3"/>
    <property type="match status" value="1"/>
</dbReference>
<dbReference type="Gene3D" id="3.40.30.10">
    <property type="entry name" value="Glutaredoxin"/>
    <property type="match status" value="1"/>
</dbReference>
<dbReference type="InterPro" id="IPR036249">
    <property type="entry name" value="Thioredoxin-like_sf"/>
</dbReference>
<evidence type="ECO:0000313" key="2">
    <source>
        <dbReference type="EMBL" id="TGK07410.1"/>
    </source>
</evidence>
<reference evidence="2" key="1">
    <citation type="journal article" date="2019" name="PLoS Negl. Trop. Dis.">
        <title>Revisiting the worldwide diversity of Leptospira species in the environment.</title>
        <authorList>
            <person name="Vincent A.T."/>
            <person name="Schiettekatte O."/>
            <person name="Bourhy P."/>
            <person name="Veyrier F.J."/>
            <person name="Picardeau M."/>
        </authorList>
    </citation>
    <scope>NUCLEOTIDE SEQUENCE [LARGE SCALE GENOMIC DNA]</scope>
    <source>
        <strain evidence="2">SSS9</strain>
    </source>
</reference>
<keyword evidence="3" id="KW-1185">Reference proteome</keyword>
<organism evidence="2 3">
    <name type="scientific">Leptospira semungkisensis</name>
    <dbReference type="NCBI Taxonomy" id="2484985"/>
    <lineage>
        <taxon>Bacteria</taxon>
        <taxon>Pseudomonadati</taxon>
        <taxon>Spirochaetota</taxon>
        <taxon>Spirochaetia</taxon>
        <taxon>Leptospirales</taxon>
        <taxon>Leptospiraceae</taxon>
        <taxon>Leptospira</taxon>
    </lineage>
</organism>
<accession>A0A4R9G8N4</accession>
<dbReference type="RefSeq" id="WP_135585235.1">
    <property type="nucleotide sequence ID" value="NZ_RQEP01000005.1"/>
</dbReference>
<protein>
    <submittedName>
        <fullName evidence="2">Thioredoxin family protein</fullName>
    </submittedName>
</protein>
<dbReference type="Proteomes" id="UP000297453">
    <property type="component" value="Unassembled WGS sequence"/>
</dbReference>
<sequence>MIEFQYFDGCPNSEATLNNLKNLIKENIIDIREVKIVEVKNPEEADKLNFQGSPTILINGIDIYTGMVPETSNFSCRSYVFEGERTGVISEEYIKYKYEQYKVK</sequence>
<name>A0A4R9G8N4_9LEPT</name>
<dbReference type="AlphaFoldDB" id="A0A4R9G8N4"/>
<dbReference type="InterPro" id="IPR012336">
    <property type="entry name" value="Thioredoxin-like_fold"/>
</dbReference>
<evidence type="ECO:0000313" key="3">
    <source>
        <dbReference type="Proteomes" id="UP000297453"/>
    </source>
</evidence>
<dbReference type="SUPFAM" id="SSF52833">
    <property type="entry name" value="Thioredoxin-like"/>
    <property type="match status" value="1"/>
</dbReference>
<proteinExistence type="predicted"/>
<dbReference type="EMBL" id="RQEP01000005">
    <property type="protein sequence ID" value="TGK07410.1"/>
    <property type="molecule type" value="Genomic_DNA"/>
</dbReference>
<gene>
    <name evidence="2" type="ORF">EHO59_04725</name>
</gene>
<comment type="caution">
    <text evidence="2">The sequence shown here is derived from an EMBL/GenBank/DDBJ whole genome shotgun (WGS) entry which is preliminary data.</text>
</comment>
<dbReference type="OrthoDB" id="7185309at2"/>
<evidence type="ECO:0000259" key="1">
    <source>
        <dbReference type="Pfam" id="PF13192"/>
    </source>
</evidence>